<keyword evidence="1" id="KW-0732">Signal</keyword>
<accession>A0ABV2IGN9</accession>
<gene>
    <name evidence="3" type="ORF">ABID12_004062</name>
</gene>
<dbReference type="RefSeq" id="WP_354435854.1">
    <property type="nucleotide sequence ID" value="NZ_JBEPLY010000020.1"/>
</dbReference>
<keyword evidence="4" id="KW-1185">Reference proteome</keyword>
<dbReference type="InterPro" id="IPR002491">
    <property type="entry name" value="ABC_transptr_periplasmic_BD"/>
</dbReference>
<evidence type="ECO:0000259" key="2">
    <source>
        <dbReference type="PROSITE" id="PS50983"/>
    </source>
</evidence>
<dbReference type="EMBL" id="JBEPLY010000020">
    <property type="protein sequence ID" value="MET3602095.1"/>
    <property type="molecule type" value="Genomic_DNA"/>
</dbReference>
<protein>
    <submittedName>
        <fullName evidence="3">Iron complex transport system substrate-binding protein</fullName>
    </submittedName>
</protein>
<dbReference type="Pfam" id="PF01497">
    <property type="entry name" value="Peripla_BP_2"/>
    <property type="match status" value="1"/>
</dbReference>
<dbReference type="PROSITE" id="PS50983">
    <property type="entry name" value="FE_B12_PBP"/>
    <property type="match status" value="1"/>
</dbReference>
<proteinExistence type="predicted"/>
<dbReference type="PANTHER" id="PTHR30535:SF34">
    <property type="entry name" value="MOLYBDATE-BINDING PROTEIN MOLA"/>
    <property type="match status" value="1"/>
</dbReference>
<dbReference type="Proteomes" id="UP001549164">
    <property type="component" value="Unassembled WGS sequence"/>
</dbReference>
<dbReference type="CDD" id="cd01139">
    <property type="entry name" value="TroA_f"/>
    <property type="match status" value="1"/>
</dbReference>
<dbReference type="Gene3D" id="3.40.50.1980">
    <property type="entry name" value="Nitrogenase molybdenum iron protein domain"/>
    <property type="match status" value="2"/>
</dbReference>
<evidence type="ECO:0000256" key="1">
    <source>
        <dbReference type="SAM" id="SignalP"/>
    </source>
</evidence>
<organism evidence="3 4">
    <name type="scientific">Martelella mangrovi</name>
    <dbReference type="NCBI Taxonomy" id="1397477"/>
    <lineage>
        <taxon>Bacteria</taxon>
        <taxon>Pseudomonadati</taxon>
        <taxon>Pseudomonadota</taxon>
        <taxon>Alphaproteobacteria</taxon>
        <taxon>Hyphomicrobiales</taxon>
        <taxon>Aurantimonadaceae</taxon>
        <taxon>Martelella</taxon>
    </lineage>
</organism>
<feature type="chain" id="PRO_5045060032" evidence="1">
    <location>
        <begin position="25"/>
        <end position="378"/>
    </location>
</feature>
<reference evidence="3 4" key="1">
    <citation type="submission" date="2024-06" db="EMBL/GenBank/DDBJ databases">
        <title>Genomic Encyclopedia of Type Strains, Phase IV (KMG-IV): sequencing the most valuable type-strain genomes for metagenomic binning, comparative biology and taxonomic classification.</title>
        <authorList>
            <person name="Goeker M."/>
        </authorList>
    </citation>
    <scope>NUCLEOTIDE SEQUENCE [LARGE SCALE GENOMIC DNA]</scope>
    <source>
        <strain evidence="3 4">DSM 28102</strain>
    </source>
</reference>
<dbReference type="PANTHER" id="PTHR30535">
    <property type="entry name" value="VITAMIN B12-BINDING PROTEIN"/>
    <property type="match status" value="1"/>
</dbReference>
<dbReference type="SUPFAM" id="SSF53807">
    <property type="entry name" value="Helical backbone' metal receptor"/>
    <property type="match status" value="1"/>
</dbReference>
<evidence type="ECO:0000313" key="4">
    <source>
        <dbReference type="Proteomes" id="UP001549164"/>
    </source>
</evidence>
<comment type="caution">
    <text evidence="3">The sequence shown here is derived from an EMBL/GenBank/DDBJ whole genome shotgun (WGS) entry which is preliminary data.</text>
</comment>
<feature type="domain" description="Fe/B12 periplasmic-binding" evidence="2">
    <location>
        <begin position="45"/>
        <end position="348"/>
    </location>
</feature>
<dbReference type="InterPro" id="IPR050902">
    <property type="entry name" value="ABC_Transporter_SBP"/>
</dbReference>
<name>A0ABV2IGN9_9HYPH</name>
<evidence type="ECO:0000313" key="3">
    <source>
        <dbReference type="EMBL" id="MET3602095.1"/>
    </source>
</evidence>
<feature type="signal peptide" evidence="1">
    <location>
        <begin position="1"/>
        <end position="24"/>
    </location>
</feature>
<sequence length="378" mass="41295">MNFAKTLAASALAAVSLMPLSAWAQSFTVEDVAGREVSFDGPVKRVILGEGRMIYGLAPIERENPFEKVVGWRNDLYMNDKGGYKAYVAKFPEAADIPFLGRLSNGTLSIETVVDLDPDVLLLPIGDKEAADEINLEQTLEGTGARIVYIDFREHILENTEPSLEVLGKLFGHEDRAQAVADYWNEQMARVTDTLEEAQPEEPDVFMYRAAGLVECCGTFGPNNFGLMVDWAGGHNIGSDFLPGYTGTINAEQVLASNPDVIVVTGANWSNTENASDFVNVGPGAASVADESGEVLAALMEHPAFTGSSAVANDDVHAIWHQFYTSPYQFVAVQQLAKWFHPDLFADLDPDATFADFHEKFLPIAYEPGYWADIKASK</sequence>